<evidence type="ECO:0000313" key="1">
    <source>
        <dbReference type="EMBL" id="MBB4893867.1"/>
    </source>
</evidence>
<reference evidence="1 2" key="1">
    <citation type="submission" date="2020-08" db="EMBL/GenBank/DDBJ databases">
        <title>Genomic Encyclopedia of Type Strains, Phase III (KMG-III): the genomes of soil and plant-associated and newly described type strains.</title>
        <authorList>
            <person name="Whitman W."/>
        </authorList>
    </citation>
    <scope>NUCLEOTIDE SEQUENCE [LARGE SCALE GENOMIC DNA]</scope>
    <source>
        <strain evidence="1 2">CECT 3266</strain>
    </source>
</reference>
<comment type="caution">
    <text evidence="1">The sequence shown here is derived from an EMBL/GenBank/DDBJ whole genome shotgun (WGS) entry which is preliminary data.</text>
</comment>
<proteinExistence type="predicted"/>
<dbReference type="AlphaFoldDB" id="A0A7W7PL33"/>
<organism evidence="1 2">
    <name type="scientific">Streptomyces olivoverticillatus</name>
    <dbReference type="NCBI Taxonomy" id="66427"/>
    <lineage>
        <taxon>Bacteria</taxon>
        <taxon>Bacillati</taxon>
        <taxon>Actinomycetota</taxon>
        <taxon>Actinomycetes</taxon>
        <taxon>Kitasatosporales</taxon>
        <taxon>Streptomycetaceae</taxon>
        <taxon>Streptomyces</taxon>
    </lineage>
</organism>
<evidence type="ECO:0000313" key="2">
    <source>
        <dbReference type="Proteomes" id="UP000556084"/>
    </source>
</evidence>
<protein>
    <submittedName>
        <fullName evidence="1">Uncharacterized protein</fullName>
    </submittedName>
</protein>
<sequence>MDHAIADSHIAVTISHNGITSHQTRQGVR</sequence>
<dbReference type="EMBL" id="JACHJH010000004">
    <property type="protein sequence ID" value="MBB4893867.1"/>
    <property type="molecule type" value="Genomic_DNA"/>
</dbReference>
<gene>
    <name evidence="1" type="ORF">FHS39_002901</name>
</gene>
<accession>A0A7W7PL33</accession>
<name>A0A7W7PL33_9ACTN</name>
<keyword evidence="2" id="KW-1185">Reference proteome</keyword>
<dbReference type="Proteomes" id="UP000556084">
    <property type="component" value="Unassembled WGS sequence"/>
</dbReference>